<dbReference type="HOGENOM" id="CLU_2398767_0_0_4"/>
<feature type="compositionally biased region" description="Low complexity" evidence="1">
    <location>
        <begin position="1"/>
        <end position="23"/>
    </location>
</feature>
<dbReference type="STRING" id="391735.Veis_1355"/>
<keyword evidence="3" id="KW-1185">Reference proteome</keyword>
<dbReference type="AlphaFoldDB" id="A1WHL5"/>
<dbReference type="EMBL" id="CP000542">
    <property type="protein sequence ID" value="ABM57122.1"/>
    <property type="molecule type" value="Genomic_DNA"/>
</dbReference>
<evidence type="ECO:0000313" key="2">
    <source>
        <dbReference type="EMBL" id="ABM57122.1"/>
    </source>
</evidence>
<evidence type="ECO:0000256" key="1">
    <source>
        <dbReference type="SAM" id="MobiDB-lite"/>
    </source>
</evidence>
<dbReference type="Proteomes" id="UP000000374">
    <property type="component" value="Chromosome"/>
</dbReference>
<dbReference type="KEGG" id="vei:Veis_1355"/>
<organism evidence="2 3">
    <name type="scientific">Verminephrobacter eiseniae (strain EF01-2)</name>
    <dbReference type="NCBI Taxonomy" id="391735"/>
    <lineage>
        <taxon>Bacteria</taxon>
        <taxon>Pseudomonadati</taxon>
        <taxon>Pseudomonadota</taxon>
        <taxon>Betaproteobacteria</taxon>
        <taxon>Burkholderiales</taxon>
        <taxon>Comamonadaceae</taxon>
        <taxon>Verminephrobacter</taxon>
    </lineage>
</organism>
<proteinExistence type="predicted"/>
<reference evidence="3" key="1">
    <citation type="submission" date="2006-12" db="EMBL/GenBank/DDBJ databases">
        <title>Complete sequence of chromosome 1 of Verminephrobacter eiseniae EF01-2.</title>
        <authorList>
            <person name="Copeland A."/>
            <person name="Lucas S."/>
            <person name="Lapidus A."/>
            <person name="Barry K."/>
            <person name="Detter J.C."/>
            <person name="Glavina del Rio T."/>
            <person name="Dalin E."/>
            <person name="Tice H."/>
            <person name="Pitluck S."/>
            <person name="Chertkov O."/>
            <person name="Brettin T."/>
            <person name="Bruce D."/>
            <person name="Han C."/>
            <person name="Tapia R."/>
            <person name="Gilna P."/>
            <person name="Schmutz J."/>
            <person name="Larimer F."/>
            <person name="Land M."/>
            <person name="Hauser L."/>
            <person name="Kyrpides N."/>
            <person name="Kim E."/>
            <person name="Stahl D."/>
            <person name="Richardson P."/>
        </authorList>
    </citation>
    <scope>NUCLEOTIDE SEQUENCE [LARGE SCALE GENOMIC DNA]</scope>
    <source>
        <strain evidence="3">EF01-2</strain>
    </source>
</reference>
<accession>A1WHL5</accession>
<name>A1WHL5_VEREI</name>
<protein>
    <submittedName>
        <fullName evidence="2">Uncharacterized protein</fullName>
    </submittedName>
</protein>
<evidence type="ECO:0000313" key="3">
    <source>
        <dbReference type="Proteomes" id="UP000000374"/>
    </source>
</evidence>
<sequence>MSAQAALGLAANASPAASKGAGAVRQRAGRLASMAGPGPCRVIGQMPMASACRQMIGDVTPDSGTLPLPDSMSESFVNANAKRRQYFCANLDP</sequence>
<gene>
    <name evidence="2" type="ordered locus">Veis_1355</name>
</gene>
<feature type="region of interest" description="Disordered" evidence="1">
    <location>
        <begin position="1"/>
        <end position="25"/>
    </location>
</feature>